<evidence type="ECO:0000256" key="2">
    <source>
        <dbReference type="ARBA" id="ARBA00022723"/>
    </source>
</evidence>
<dbReference type="InterPro" id="IPR017941">
    <property type="entry name" value="Rieske_2Fe-2S"/>
</dbReference>
<evidence type="ECO:0000256" key="3">
    <source>
        <dbReference type="ARBA" id="ARBA00023004"/>
    </source>
</evidence>
<comment type="cofactor">
    <cofactor evidence="6">
        <name>[2Fe-2S] cluster</name>
        <dbReference type="ChEBI" id="CHEBI:190135"/>
    </cofactor>
</comment>
<dbReference type="InterPro" id="IPR036922">
    <property type="entry name" value="Rieske_2Fe-2S_sf"/>
</dbReference>
<protein>
    <submittedName>
        <fullName evidence="8">Ubiquinol-cytochrome c reductase iron-sulfur subunit</fullName>
    </submittedName>
</protein>
<dbReference type="PRINTS" id="PR00162">
    <property type="entry name" value="RIESKE"/>
</dbReference>
<evidence type="ECO:0000256" key="5">
    <source>
        <dbReference type="ARBA" id="ARBA00023157"/>
    </source>
</evidence>
<organism evidence="8 9">
    <name type="scientific">Gomphosphaeria aponina SAG 52.96 = DSM 107014</name>
    <dbReference type="NCBI Taxonomy" id="1521640"/>
    <lineage>
        <taxon>Bacteria</taxon>
        <taxon>Bacillati</taxon>
        <taxon>Cyanobacteriota</taxon>
        <taxon>Cyanophyceae</taxon>
        <taxon>Oscillatoriophycideae</taxon>
        <taxon>Chroococcales</taxon>
        <taxon>Gomphosphaeriaceae</taxon>
        <taxon>Gomphosphaeria</taxon>
    </lineage>
</organism>
<dbReference type="PROSITE" id="PS51296">
    <property type="entry name" value="RIESKE"/>
    <property type="match status" value="1"/>
</dbReference>
<dbReference type="SUPFAM" id="SSF50022">
    <property type="entry name" value="ISP domain"/>
    <property type="match status" value="1"/>
</dbReference>
<dbReference type="AlphaFoldDB" id="A0A941GPH5"/>
<dbReference type="EMBL" id="JADQBC010000007">
    <property type="protein sequence ID" value="MBR8826651.1"/>
    <property type="molecule type" value="Genomic_DNA"/>
</dbReference>
<evidence type="ECO:0000313" key="8">
    <source>
        <dbReference type="EMBL" id="MBR8826651.1"/>
    </source>
</evidence>
<keyword evidence="3" id="KW-0408">Iron</keyword>
<evidence type="ECO:0000256" key="6">
    <source>
        <dbReference type="ARBA" id="ARBA00034078"/>
    </source>
</evidence>
<dbReference type="PANTHER" id="PTHR10134">
    <property type="entry name" value="CYTOCHROME B-C1 COMPLEX SUBUNIT RIESKE, MITOCHONDRIAL"/>
    <property type="match status" value="1"/>
</dbReference>
<accession>A0A941GPH5</accession>
<dbReference type="GO" id="GO:0051537">
    <property type="term" value="F:2 iron, 2 sulfur cluster binding"/>
    <property type="evidence" value="ECO:0007669"/>
    <property type="project" value="UniProtKB-KW"/>
</dbReference>
<evidence type="ECO:0000256" key="4">
    <source>
        <dbReference type="ARBA" id="ARBA00023014"/>
    </source>
</evidence>
<dbReference type="Gene3D" id="2.102.10.10">
    <property type="entry name" value="Rieske [2Fe-2S] iron-sulphur domain"/>
    <property type="match status" value="1"/>
</dbReference>
<evidence type="ECO:0000313" key="9">
    <source>
        <dbReference type="Proteomes" id="UP000767446"/>
    </source>
</evidence>
<name>A0A941GPH5_9CHRO</name>
<dbReference type="InterPro" id="IPR005805">
    <property type="entry name" value="Rieske_Fe-S_prot_C"/>
</dbReference>
<dbReference type="GO" id="GO:0016020">
    <property type="term" value="C:membrane"/>
    <property type="evidence" value="ECO:0007669"/>
    <property type="project" value="InterPro"/>
</dbReference>
<dbReference type="Proteomes" id="UP000767446">
    <property type="component" value="Unassembled WGS sequence"/>
</dbReference>
<dbReference type="InterPro" id="IPR014349">
    <property type="entry name" value="Rieske_Fe-S_prot"/>
</dbReference>
<proteinExistence type="predicted"/>
<keyword evidence="1" id="KW-0001">2Fe-2S</keyword>
<dbReference type="GO" id="GO:0016705">
    <property type="term" value="F:oxidoreductase activity, acting on paired donors, with incorporation or reduction of molecular oxygen"/>
    <property type="evidence" value="ECO:0007669"/>
    <property type="project" value="UniProtKB-ARBA"/>
</dbReference>
<keyword evidence="2" id="KW-0479">Metal-binding</keyword>
<comment type="caution">
    <text evidence="8">The sequence shown here is derived from an EMBL/GenBank/DDBJ whole genome shotgun (WGS) entry which is preliminary data.</text>
</comment>
<dbReference type="GO" id="GO:0004497">
    <property type="term" value="F:monooxygenase activity"/>
    <property type="evidence" value="ECO:0007669"/>
    <property type="project" value="UniProtKB-ARBA"/>
</dbReference>
<dbReference type="GO" id="GO:0046872">
    <property type="term" value="F:metal ion binding"/>
    <property type="evidence" value="ECO:0007669"/>
    <property type="project" value="UniProtKB-KW"/>
</dbReference>
<evidence type="ECO:0000259" key="7">
    <source>
        <dbReference type="PROSITE" id="PS51296"/>
    </source>
</evidence>
<evidence type="ECO:0000256" key="1">
    <source>
        <dbReference type="ARBA" id="ARBA00022714"/>
    </source>
</evidence>
<sequence length="135" mass="15056">MERRQFLFWLSCGWLSTWLPAIFSHKAVAQDEFVSVGTLTQLKENGQILNEESPTGAVLVIPSPDDPDSLIAVNPTCTHEGCIVEWDSEQEYFLCPCHSSKFKVNGEVMEGRATLPLDTYTVKVEGDEVLVQPVI</sequence>
<reference evidence="8" key="1">
    <citation type="submission" date="2021-02" db="EMBL/GenBank/DDBJ databases">
        <title>Metagenome analyses of Stigonema ocellatum DSM 106950, Chlorogloea purpurea SAG 13.99 and Gomphosphaeria aponina DSM 107014.</title>
        <authorList>
            <person name="Marter P."/>
            <person name="Huang S."/>
        </authorList>
    </citation>
    <scope>NUCLEOTIDE SEQUENCE</scope>
    <source>
        <strain evidence="8">JP213</strain>
    </source>
</reference>
<feature type="domain" description="Rieske" evidence="7">
    <location>
        <begin position="34"/>
        <end position="131"/>
    </location>
</feature>
<dbReference type="Pfam" id="PF00355">
    <property type="entry name" value="Rieske"/>
    <property type="match status" value="1"/>
</dbReference>
<keyword evidence="4" id="KW-0411">Iron-sulfur</keyword>
<gene>
    <name evidence="8" type="ORF">DSM107014_01880</name>
</gene>
<keyword evidence="5" id="KW-1015">Disulfide bond</keyword>
<dbReference type="CDD" id="cd03467">
    <property type="entry name" value="Rieske"/>
    <property type="match status" value="1"/>
</dbReference>